<name>A0A6N6M675_9FLAO</name>
<reference evidence="1 2" key="1">
    <citation type="submission" date="2019-09" db="EMBL/GenBank/DDBJ databases">
        <title>Genomes of Cryomorphaceae.</title>
        <authorList>
            <person name="Bowman J.P."/>
        </authorList>
    </citation>
    <scope>NUCLEOTIDE SEQUENCE [LARGE SCALE GENOMIC DNA]</scope>
    <source>
        <strain evidence="1 2">KCTC 52047</strain>
    </source>
</reference>
<evidence type="ECO:0000313" key="1">
    <source>
        <dbReference type="EMBL" id="KAB1063438.1"/>
    </source>
</evidence>
<comment type="caution">
    <text evidence="1">The sequence shown here is derived from an EMBL/GenBank/DDBJ whole genome shotgun (WGS) entry which is preliminary data.</text>
</comment>
<dbReference type="RefSeq" id="WP_151168890.1">
    <property type="nucleotide sequence ID" value="NZ_WACR01000008.1"/>
</dbReference>
<dbReference type="Proteomes" id="UP000435357">
    <property type="component" value="Unassembled WGS sequence"/>
</dbReference>
<dbReference type="OrthoDB" id="1120195at2"/>
<gene>
    <name evidence="1" type="ORF">F3059_10235</name>
</gene>
<organism evidence="1 2">
    <name type="scientific">Salibacter halophilus</name>
    <dbReference type="NCBI Taxonomy" id="1803916"/>
    <lineage>
        <taxon>Bacteria</taxon>
        <taxon>Pseudomonadati</taxon>
        <taxon>Bacteroidota</taxon>
        <taxon>Flavobacteriia</taxon>
        <taxon>Flavobacteriales</taxon>
        <taxon>Salibacteraceae</taxon>
        <taxon>Salibacter</taxon>
    </lineage>
</organism>
<dbReference type="AlphaFoldDB" id="A0A6N6M675"/>
<dbReference type="EMBL" id="WACR01000008">
    <property type="protein sequence ID" value="KAB1063438.1"/>
    <property type="molecule type" value="Genomic_DNA"/>
</dbReference>
<accession>A0A6N6M675</accession>
<protein>
    <submittedName>
        <fullName evidence="1">Uncharacterized protein</fullName>
    </submittedName>
</protein>
<proteinExistence type="predicted"/>
<keyword evidence="2" id="KW-1185">Reference proteome</keyword>
<evidence type="ECO:0000313" key="2">
    <source>
        <dbReference type="Proteomes" id="UP000435357"/>
    </source>
</evidence>
<sequence>MKNISKLSNDEVKAHFDDREILELTARQLVKDLALIGEEIDFDASQTNAYISLYNKLKQLIIQFVETDIQSLMNLLYRIDLGEKAAKSALLKEPGDKVDLLAQQILKRELQKVLLKKEFDK</sequence>